<gene>
    <name evidence="1" type="ORF">HMPREF9420_2881</name>
</gene>
<name>E6MTR3_9BACT</name>
<dbReference type="HOGENOM" id="CLU_3102315_0_0_10"/>
<reference evidence="1 2" key="1">
    <citation type="submission" date="2010-12" db="EMBL/GenBank/DDBJ databases">
        <authorList>
            <person name="Muzny D."/>
            <person name="Qin X."/>
            <person name="Deng J."/>
            <person name="Jiang H."/>
            <person name="Liu Y."/>
            <person name="Qu J."/>
            <person name="Song X.-Z."/>
            <person name="Zhang L."/>
            <person name="Thornton R."/>
            <person name="Coyle M."/>
            <person name="Francisco L."/>
            <person name="Jackson L."/>
            <person name="Javaid M."/>
            <person name="Korchina V."/>
            <person name="Kovar C."/>
            <person name="Mata R."/>
            <person name="Mathew T."/>
            <person name="Ngo R."/>
            <person name="Nguyen L."/>
            <person name="Nguyen N."/>
            <person name="Okwuonu G."/>
            <person name="Ongeri F."/>
            <person name="Pham C."/>
            <person name="Simmons D."/>
            <person name="Wilczek-Boney K."/>
            <person name="Hale W."/>
            <person name="Jakkamsetti A."/>
            <person name="Pham P."/>
            <person name="Ruth R."/>
            <person name="San Lucas F."/>
            <person name="Warren J."/>
            <person name="Zhang J."/>
            <person name="Zhao Z."/>
            <person name="Zhou C."/>
            <person name="Zhu D."/>
            <person name="Lee S."/>
            <person name="Bess C."/>
            <person name="Blankenburg K."/>
            <person name="Forbes L."/>
            <person name="Fu Q."/>
            <person name="Gubbala S."/>
            <person name="Hirani K."/>
            <person name="Jayaseelan J.C."/>
            <person name="Lara F."/>
            <person name="Munidasa M."/>
            <person name="Palculict T."/>
            <person name="Patil S."/>
            <person name="Pu L.-L."/>
            <person name="Saada N."/>
            <person name="Tang L."/>
            <person name="Weissenberger G."/>
            <person name="Zhu Y."/>
            <person name="Hemphill L."/>
            <person name="Shang Y."/>
            <person name="Youmans B."/>
            <person name="Ayvaz T."/>
            <person name="Ross M."/>
            <person name="Santibanez J."/>
            <person name="Aqrawi P."/>
            <person name="Gross S."/>
            <person name="Joshi V."/>
            <person name="Fowler G."/>
            <person name="Nazareth L."/>
            <person name="Reid J."/>
            <person name="Worley K."/>
            <person name="Petrosino J."/>
            <person name="Highlander S."/>
            <person name="Gibbs R."/>
        </authorList>
    </citation>
    <scope>NUCLEOTIDE SEQUENCE [LARGE SCALE GENOMIC DNA]</scope>
    <source>
        <strain evidence="1 2">DSM 15606</strain>
    </source>
</reference>
<sequence>MAFPVYNGIAYWTAMPVKVDENYYFGAQYGGATTFNQARSFGYNICPVADR</sequence>
<accession>E6MTR3</accession>
<protein>
    <submittedName>
        <fullName evidence="1">Uncharacterized protein</fullName>
    </submittedName>
</protein>
<dbReference type="STRING" id="888832.HMPREF9420_2881"/>
<evidence type="ECO:0000313" key="2">
    <source>
        <dbReference type="Proteomes" id="UP000003874"/>
    </source>
</evidence>
<comment type="caution">
    <text evidence="1">The sequence shown here is derived from an EMBL/GenBank/DDBJ whole genome shotgun (WGS) entry which is preliminary data.</text>
</comment>
<dbReference type="EMBL" id="AEQO01000224">
    <property type="protein sequence ID" value="EFV02976.1"/>
    <property type="molecule type" value="Genomic_DNA"/>
</dbReference>
<keyword evidence="2" id="KW-1185">Reference proteome</keyword>
<organism evidence="1 2">
    <name type="scientific">Segatella salivae DSM 15606</name>
    <dbReference type="NCBI Taxonomy" id="888832"/>
    <lineage>
        <taxon>Bacteria</taxon>
        <taxon>Pseudomonadati</taxon>
        <taxon>Bacteroidota</taxon>
        <taxon>Bacteroidia</taxon>
        <taxon>Bacteroidales</taxon>
        <taxon>Prevotellaceae</taxon>
        <taxon>Segatella</taxon>
    </lineage>
</organism>
<dbReference type="AlphaFoldDB" id="E6MTR3"/>
<proteinExistence type="predicted"/>
<dbReference type="Proteomes" id="UP000003874">
    <property type="component" value="Unassembled WGS sequence"/>
</dbReference>
<evidence type="ECO:0000313" key="1">
    <source>
        <dbReference type="EMBL" id="EFV02976.1"/>
    </source>
</evidence>